<dbReference type="PANTHER" id="PTHR12547:SF18">
    <property type="entry name" value="PROTEIN TIS11"/>
    <property type="match status" value="1"/>
</dbReference>
<accession>V4AJ86</accession>
<feature type="domain" description="C3H1-type" evidence="6">
    <location>
        <begin position="41"/>
        <end position="69"/>
    </location>
</feature>
<dbReference type="RefSeq" id="XP_009055670.1">
    <property type="nucleotide sequence ID" value="XM_009057422.1"/>
</dbReference>
<dbReference type="EMBL" id="KB201891">
    <property type="protein sequence ID" value="ESO93606.1"/>
    <property type="molecule type" value="Genomic_DNA"/>
</dbReference>
<dbReference type="Proteomes" id="UP000030746">
    <property type="component" value="Unassembled WGS sequence"/>
</dbReference>
<evidence type="ECO:0000256" key="1">
    <source>
        <dbReference type="ARBA" id="ARBA00022723"/>
    </source>
</evidence>
<dbReference type="GO" id="GO:0003729">
    <property type="term" value="F:mRNA binding"/>
    <property type="evidence" value="ECO:0007669"/>
    <property type="project" value="InterPro"/>
</dbReference>
<sequence length="70" mass="8305">SSRYKTELCRPFEENGHCKYGDKCQFAHGKQELQNLARHPKYKTDLCRTFHTIGFCPYGPRCHFIHSEEE</sequence>
<dbReference type="Pfam" id="PF00642">
    <property type="entry name" value="zf-CCCH"/>
    <property type="match status" value="2"/>
</dbReference>
<dbReference type="InterPro" id="IPR000571">
    <property type="entry name" value="Znf_CCCH"/>
</dbReference>
<dbReference type="CTD" id="20251586"/>
<feature type="zinc finger region" description="C3H1-type" evidence="5">
    <location>
        <begin position="3"/>
        <end position="31"/>
    </location>
</feature>
<evidence type="ECO:0000256" key="4">
    <source>
        <dbReference type="ARBA" id="ARBA00022833"/>
    </source>
</evidence>
<dbReference type="InterPro" id="IPR036855">
    <property type="entry name" value="Znf_CCCH_sf"/>
</dbReference>
<feature type="zinc finger region" description="C3H1-type" evidence="5">
    <location>
        <begin position="41"/>
        <end position="69"/>
    </location>
</feature>
<dbReference type="PROSITE" id="PS50103">
    <property type="entry name" value="ZF_C3H1"/>
    <property type="match status" value="2"/>
</dbReference>
<keyword evidence="1 5" id="KW-0479">Metal-binding</keyword>
<dbReference type="PANTHER" id="PTHR12547">
    <property type="entry name" value="CCCH ZINC FINGER/TIS11-RELATED"/>
    <property type="match status" value="1"/>
</dbReference>
<protein>
    <recommendedName>
        <fullName evidence="6">C3H1-type domain-containing protein</fullName>
    </recommendedName>
</protein>
<dbReference type="HOGENOM" id="CLU_194958_0_0_1"/>
<evidence type="ECO:0000259" key="6">
    <source>
        <dbReference type="PROSITE" id="PS50103"/>
    </source>
</evidence>
<keyword evidence="8" id="KW-1185">Reference proteome</keyword>
<dbReference type="Gene3D" id="4.10.1000.10">
    <property type="entry name" value="Zinc finger, CCCH-type"/>
    <property type="match status" value="2"/>
</dbReference>
<dbReference type="GeneID" id="20251586"/>
<evidence type="ECO:0000256" key="3">
    <source>
        <dbReference type="ARBA" id="ARBA00022771"/>
    </source>
</evidence>
<name>V4AJ86_LOTGI</name>
<dbReference type="SMART" id="SM00356">
    <property type="entry name" value="ZnF_C3H1"/>
    <property type="match status" value="2"/>
</dbReference>
<dbReference type="OMA" id="WEESGSC"/>
<dbReference type="AlphaFoldDB" id="V4AJ86"/>
<dbReference type="FunFam" id="4.10.1000.10:FF:000001">
    <property type="entry name" value="zinc finger CCCH domain-containing protein 15-like"/>
    <property type="match status" value="1"/>
</dbReference>
<dbReference type="InterPro" id="IPR045877">
    <property type="entry name" value="ZFP36-like"/>
</dbReference>
<dbReference type="KEGG" id="lgi:LOTGIDRAFT_60482"/>
<dbReference type="SUPFAM" id="SSF90229">
    <property type="entry name" value="CCCH zinc finger"/>
    <property type="match status" value="2"/>
</dbReference>
<dbReference type="GO" id="GO:0008270">
    <property type="term" value="F:zinc ion binding"/>
    <property type="evidence" value="ECO:0007669"/>
    <property type="project" value="UniProtKB-KW"/>
</dbReference>
<feature type="non-terminal residue" evidence="7">
    <location>
        <position position="70"/>
    </location>
</feature>
<dbReference type="STRING" id="225164.V4AJ86"/>
<keyword evidence="4 5" id="KW-0862">Zinc</keyword>
<keyword evidence="2" id="KW-0677">Repeat</keyword>
<organism evidence="7 8">
    <name type="scientific">Lottia gigantea</name>
    <name type="common">Giant owl limpet</name>
    <dbReference type="NCBI Taxonomy" id="225164"/>
    <lineage>
        <taxon>Eukaryota</taxon>
        <taxon>Metazoa</taxon>
        <taxon>Spiralia</taxon>
        <taxon>Lophotrochozoa</taxon>
        <taxon>Mollusca</taxon>
        <taxon>Gastropoda</taxon>
        <taxon>Patellogastropoda</taxon>
        <taxon>Lottioidea</taxon>
        <taxon>Lottiidae</taxon>
        <taxon>Lottia</taxon>
    </lineage>
</organism>
<proteinExistence type="predicted"/>
<evidence type="ECO:0000313" key="7">
    <source>
        <dbReference type="EMBL" id="ESO93606.1"/>
    </source>
</evidence>
<evidence type="ECO:0000313" key="8">
    <source>
        <dbReference type="Proteomes" id="UP000030746"/>
    </source>
</evidence>
<feature type="domain" description="C3H1-type" evidence="6">
    <location>
        <begin position="3"/>
        <end position="31"/>
    </location>
</feature>
<evidence type="ECO:0000256" key="2">
    <source>
        <dbReference type="ARBA" id="ARBA00022737"/>
    </source>
</evidence>
<dbReference type="OrthoDB" id="410307at2759"/>
<keyword evidence="3 5" id="KW-0863">Zinc-finger</keyword>
<dbReference type="FunFam" id="4.10.1000.10:FF:000002">
    <property type="entry name" value="Zinc finger protein 36, C3H1 type-like 1"/>
    <property type="match status" value="1"/>
</dbReference>
<evidence type="ECO:0000256" key="5">
    <source>
        <dbReference type="PROSITE-ProRule" id="PRU00723"/>
    </source>
</evidence>
<feature type="non-terminal residue" evidence="7">
    <location>
        <position position="1"/>
    </location>
</feature>
<reference evidence="7 8" key="1">
    <citation type="journal article" date="2013" name="Nature">
        <title>Insights into bilaterian evolution from three spiralian genomes.</title>
        <authorList>
            <person name="Simakov O."/>
            <person name="Marletaz F."/>
            <person name="Cho S.J."/>
            <person name="Edsinger-Gonzales E."/>
            <person name="Havlak P."/>
            <person name="Hellsten U."/>
            <person name="Kuo D.H."/>
            <person name="Larsson T."/>
            <person name="Lv J."/>
            <person name="Arendt D."/>
            <person name="Savage R."/>
            <person name="Osoegawa K."/>
            <person name="de Jong P."/>
            <person name="Grimwood J."/>
            <person name="Chapman J.A."/>
            <person name="Shapiro H."/>
            <person name="Aerts A."/>
            <person name="Otillar R.P."/>
            <person name="Terry A.Y."/>
            <person name="Boore J.L."/>
            <person name="Grigoriev I.V."/>
            <person name="Lindberg D.R."/>
            <person name="Seaver E.C."/>
            <person name="Weisblat D.A."/>
            <person name="Putnam N.H."/>
            <person name="Rokhsar D.S."/>
        </authorList>
    </citation>
    <scope>NUCLEOTIDE SEQUENCE [LARGE SCALE GENOMIC DNA]</scope>
</reference>
<gene>
    <name evidence="7" type="ORF">LOTGIDRAFT_60482</name>
</gene>